<evidence type="ECO:0000256" key="6">
    <source>
        <dbReference type="ARBA" id="ARBA00022840"/>
    </source>
</evidence>
<keyword evidence="5" id="KW-0418">Kinase</keyword>
<dbReference type="EMBL" id="BPMK01000006">
    <property type="protein sequence ID" value="GIZ51586.1"/>
    <property type="molecule type" value="Genomic_DNA"/>
</dbReference>
<dbReference type="NCBIfam" id="TIGR01251">
    <property type="entry name" value="ribP_PPkin"/>
    <property type="match status" value="1"/>
</dbReference>
<evidence type="ECO:0000313" key="11">
    <source>
        <dbReference type="EMBL" id="GIZ51586.1"/>
    </source>
</evidence>
<dbReference type="Gene3D" id="3.40.50.2020">
    <property type="match status" value="2"/>
</dbReference>
<comment type="caution">
    <text evidence="11">The sequence shown here is derived from an EMBL/GenBank/DDBJ whole genome shotgun (WGS) entry which is preliminary data.</text>
</comment>
<dbReference type="PANTHER" id="PTHR10210">
    <property type="entry name" value="RIBOSE-PHOSPHATE DIPHOSPHOKINASE FAMILY MEMBER"/>
    <property type="match status" value="1"/>
</dbReference>
<evidence type="ECO:0000256" key="2">
    <source>
        <dbReference type="ARBA" id="ARBA00022679"/>
    </source>
</evidence>
<keyword evidence="2" id="KW-0808">Transferase</keyword>
<dbReference type="EC" id="2.7.6.1" evidence="1"/>
<comment type="similarity">
    <text evidence="8">Belongs to the ribose-phosphate pyrophosphokinase family.</text>
</comment>
<keyword evidence="3 8" id="KW-0545">Nucleotide biosynthesis</keyword>
<dbReference type="InterPro" id="IPR005946">
    <property type="entry name" value="Rib-P_diPkinase"/>
</dbReference>
<dbReference type="Pfam" id="PF13793">
    <property type="entry name" value="Pribosyltran_N"/>
    <property type="match status" value="1"/>
</dbReference>
<keyword evidence="12" id="KW-1185">Reference proteome</keyword>
<feature type="domain" description="Ribose-phosphate pyrophosphokinase N-terminal" evidence="10">
    <location>
        <begin position="5"/>
        <end position="113"/>
    </location>
</feature>
<dbReference type="InterPro" id="IPR029057">
    <property type="entry name" value="PRTase-like"/>
</dbReference>
<evidence type="ECO:0000259" key="9">
    <source>
        <dbReference type="Pfam" id="PF00156"/>
    </source>
</evidence>
<evidence type="ECO:0000256" key="4">
    <source>
        <dbReference type="ARBA" id="ARBA00022741"/>
    </source>
</evidence>
<accession>A0ABQ4Q321</accession>
<name>A0ABQ4Q321_9BURK</name>
<dbReference type="SUPFAM" id="SSF53271">
    <property type="entry name" value="PRTase-like"/>
    <property type="match status" value="2"/>
</dbReference>
<dbReference type="InterPro" id="IPR000836">
    <property type="entry name" value="PRTase_dom"/>
</dbReference>
<evidence type="ECO:0000256" key="5">
    <source>
        <dbReference type="ARBA" id="ARBA00022777"/>
    </source>
</evidence>
<dbReference type="InterPro" id="IPR029099">
    <property type="entry name" value="Pribosyltran_N"/>
</dbReference>
<evidence type="ECO:0000256" key="1">
    <source>
        <dbReference type="ARBA" id="ARBA00013247"/>
    </source>
</evidence>
<protein>
    <recommendedName>
        <fullName evidence="1">ribose-phosphate diphosphokinase</fullName>
        <ecNumber evidence="1">2.7.6.1</ecNumber>
    </recommendedName>
</protein>
<sequence>MIPILLAMPGNEQFALHLDRALGCEVGRMEVHRFPDGESCVRILSPVHGRDVILVCTLDRPDERIMPLYFAACTARELGARRVGLVAPYLSYMRQDARFREGEGVTAAHFARFVSDFCDWMITVDPHLHRYRRLAEIYSIPTRAVGAAADIAAWIEEHVERPLIVGPDAESEQWVGAVAERLGCRHAVLEKTRTGDREVSVTALCDVEAGCTPVLVDDIASSAQTMIAAVARIREAGMAAPVCIAIHPVFAGGAYDDLLAAGAARIVSCNTIPHPSNGIDIADAIGLAVGELLAEPLIEP</sequence>
<keyword evidence="6" id="KW-0067">ATP-binding</keyword>
<feature type="domain" description="Phosphoribosyltransferase" evidence="9">
    <location>
        <begin position="147"/>
        <end position="270"/>
    </location>
</feature>
<keyword evidence="4" id="KW-0547">Nucleotide-binding</keyword>
<evidence type="ECO:0000259" key="10">
    <source>
        <dbReference type="Pfam" id="PF13793"/>
    </source>
</evidence>
<evidence type="ECO:0000313" key="12">
    <source>
        <dbReference type="Proteomes" id="UP000887222"/>
    </source>
</evidence>
<dbReference type="CDD" id="cd06223">
    <property type="entry name" value="PRTases_typeI"/>
    <property type="match status" value="1"/>
</dbReference>
<gene>
    <name evidence="11" type="ORF">NCCP691_16000</name>
</gene>
<evidence type="ECO:0000256" key="3">
    <source>
        <dbReference type="ARBA" id="ARBA00022727"/>
    </source>
</evidence>
<dbReference type="NCBIfam" id="NF005537">
    <property type="entry name" value="PRK07199.1"/>
    <property type="match status" value="1"/>
</dbReference>
<dbReference type="PANTHER" id="PTHR10210:SF32">
    <property type="entry name" value="RIBOSE-PHOSPHATE PYROPHOSPHOKINASE 2"/>
    <property type="match status" value="1"/>
</dbReference>
<dbReference type="SMART" id="SM01400">
    <property type="entry name" value="Pribosyltran_N"/>
    <property type="match status" value="1"/>
</dbReference>
<dbReference type="RefSeq" id="WP_220807751.1">
    <property type="nucleotide sequence ID" value="NZ_BPMK01000006.1"/>
</dbReference>
<comment type="catalytic activity">
    <reaction evidence="7">
        <text>D-ribose 5-phosphate + ATP = 5-phospho-alpha-D-ribose 1-diphosphate + AMP + H(+)</text>
        <dbReference type="Rhea" id="RHEA:15609"/>
        <dbReference type="ChEBI" id="CHEBI:15378"/>
        <dbReference type="ChEBI" id="CHEBI:30616"/>
        <dbReference type="ChEBI" id="CHEBI:58017"/>
        <dbReference type="ChEBI" id="CHEBI:78346"/>
        <dbReference type="ChEBI" id="CHEBI:456215"/>
        <dbReference type="EC" id="2.7.6.1"/>
    </reaction>
</comment>
<organism evidence="11 12">
    <name type="scientific">Noviherbaspirillum aridicola</name>
    <dbReference type="NCBI Taxonomy" id="2849687"/>
    <lineage>
        <taxon>Bacteria</taxon>
        <taxon>Pseudomonadati</taxon>
        <taxon>Pseudomonadota</taxon>
        <taxon>Betaproteobacteria</taxon>
        <taxon>Burkholderiales</taxon>
        <taxon>Oxalobacteraceae</taxon>
        <taxon>Noviherbaspirillum</taxon>
    </lineage>
</organism>
<dbReference type="Proteomes" id="UP000887222">
    <property type="component" value="Unassembled WGS sequence"/>
</dbReference>
<evidence type="ECO:0000256" key="7">
    <source>
        <dbReference type="ARBA" id="ARBA00049535"/>
    </source>
</evidence>
<proteinExistence type="inferred from homology"/>
<evidence type="ECO:0000256" key="8">
    <source>
        <dbReference type="RuleBase" id="RU004324"/>
    </source>
</evidence>
<reference evidence="11 12" key="1">
    <citation type="journal article" date="2022" name="Int. J. Syst. Evol. Microbiol.">
        <title>Noviherbaspirillum aridicola sp. nov., isolated from an arid soil in Pakistan.</title>
        <authorList>
            <person name="Khan I.U."/>
            <person name="Saqib M."/>
            <person name="Amin A."/>
            <person name="Hussain F."/>
            <person name="Li L."/>
            <person name="Liu Y.H."/>
            <person name="Fang B.Z."/>
            <person name="Ahmed I."/>
            <person name="Li W.J."/>
        </authorList>
    </citation>
    <scope>NUCLEOTIDE SEQUENCE [LARGE SCALE GENOMIC DNA]</scope>
    <source>
        <strain evidence="11 12">NCCP-691</strain>
    </source>
</reference>
<dbReference type="Pfam" id="PF00156">
    <property type="entry name" value="Pribosyltran"/>
    <property type="match status" value="1"/>
</dbReference>